<dbReference type="PANTHER" id="PTHR42646">
    <property type="entry name" value="FLAP ENDONUCLEASE XNI"/>
    <property type="match status" value="1"/>
</dbReference>
<dbReference type="GO" id="GO:0033567">
    <property type="term" value="P:DNA replication, Okazaki fragment processing"/>
    <property type="evidence" value="ECO:0007669"/>
    <property type="project" value="InterPro"/>
</dbReference>
<dbReference type="Gene3D" id="3.40.50.1010">
    <property type="entry name" value="5'-nuclease"/>
    <property type="match status" value="1"/>
</dbReference>
<reference evidence="2 3" key="1">
    <citation type="journal article" date="2013" name="PLoS Genet.">
        <title>Expanding the Marine Virosphere Using Metagenomics.</title>
        <authorList>
            <person name="Mizuno C.M."/>
            <person name="Rodriguez-Valera F."/>
            <person name="Kimes N.E."/>
            <person name="Ghai R."/>
        </authorList>
    </citation>
    <scope>NUCLEOTIDE SEQUENCE [LARGE SCALE GENOMIC DNA]</scope>
    <source>
        <strain evidence="2">UvMED-CGR-C97-MedDCM-OCT-S42-C7</strain>
    </source>
</reference>
<dbReference type="GO" id="GO:0004527">
    <property type="term" value="F:exonuclease activity"/>
    <property type="evidence" value="ECO:0007669"/>
    <property type="project" value="UniProtKB-KW"/>
</dbReference>
<protein>
    <submittedName>
        <fullName evidence="2">Exonuclease</fullName>
    </submittedName>
</protein>
<dbReference type="InterPro" id="IPR038969">
    <property type="entry name" value="FEN"/>
</dbReference>
<evidence type="ECO:0000313" key="2">
    <source>
        <dbReference type="EMBL" id="BAQ94104.1"/>
    </source>
</evidence>
<evidence type="ECO:0000259" key="1">
    <source>
        <dbReference type="Pfam" id="PF02739"/>
    </source>
</evidence>
<dbReference type="RefSeq" id="YP_009777646.1">
    <property type="nucleotide sequence ID" value="NC_047701.1"/>
</dbReference>
<dbReference type="SUPFAM" id="SSF47807">
    <property type="entry name" value="5' to 3' exonuclease, C-terminal subdomain"/>
    <property type="match status" value="1"/>
</dbReference>
<organism evidence="2 3">
    <name type="scientific">uncultured phage_MedDCM-OCT-S42-C7</name>
    <dbReference type="NCBI Taxonomy" id="2741073"/>
    <lineage>
        <taxon>Viruses</taxon>
        <taxon>Duplodnaviria</taxon>
        <taxon>Heunggongvirae</taxon>
        <taxon>Uroviricota</taxon>
        <taxon>Caudoviricetes</taxon>
        <taxon>Autographivirales</taxon>
        <taxon>Sieqvirus</taxon>
        <taxon>Sieqvirus S42C7</taxon>
    </lineage>
</organism>
<dbReference type="InterPro" id="IPR020046">
    <property type="entry name" value="5-3_exonucl_a-hlix_arch_N"/>
</dbReference>
<dbReference type="Gene3D" id="1.10.150.20">
    <property type="entry name" value="5' to 3' exonuclease, C-terminal subdomain"/>
    <property type="match status" value="1"/>
</dbReference>
<dbReference type="EMBL" id="AP013541">
    <property type="protein sequence ID" value="BAQ94104.1"/>
    <property type="molecule type" value="Genomic_DNA"/>
</dbReference>
<dbReference type="InterPro" id="IPR029060">
    <property type="entry name" value="PIN-like_dom_sf"/>
</dbReference>
<proteinExistence type="predicted"/>
<sequence length="248" mass="28447">MKRRLLIDGDIIAYKASTMAEHSIKWEDSTVWTLHADENHGKYLALSEIEDLKENLKGDSITIALTDGVNFRKDILPSYKDNRKAKRKPLILGAIRKWLIDEYDAIIYPNLEADDVLGILATQPQKKEERIICSLDKDLRQIPGKLCQDGRTIQKLSKRDCDHWHMIQTLTGDSVDGFSGCPKIGKVTAQKILNDKKLPLKEQWELVVKTYAKEGLLEHDAFQQAQVARILRHGEYNKKTGEVTRWQI</sequence>
<dbReference type="SUPFAM" id="SSF88723">
    <property type="entry name" value="PIN domain-like"/>
    <property type="match status" value="1"/>
</dbReference>
<dbReference type="InterPro" id="IPR036279">
    <property type="entry name" value="5-3_exonuclease_C_sf"/>
</dbReference>
<feature type="domain" description="5'-3' exonuclease alpha-helical arch N-terminal" evidence="1">
    <location>
        <begin position="5"/>
        <end position="142"/>
    </location>
</feature>
<dbReference type="GeneID" id="55412371"/>
<accession>A0A6S4PLM9</accession>
<evidence type="ECO:0000313" key="3">
    <source>
        <dbReference type="Proteomes" id="UP000505269"/>
    </source>
</evidence>
<dbReference type="Pfam" id="PF02739">
    <property type="entry name" value="5_3_exonuc_N"/>
    <property type="match status" value="1"/>
</dbReference>
<dbReference type="KEGG" id="vg:55412371"/>
<dbReference type="PANTHER" id="PTHR42646:SF4">
    <property type="entry name" value="5'-3' EXONUCLEASE FAMILY PROTEIN"/>
    <property type="match status" value="1"/>
</dbReference>
<name>A0A6S4PLM9_9CAUD</name>
<dbReference type="Proteomes" id="UP000505269">
    <property type="component" value="Segment"/>
</dbReference>
<dbReference type="GO" id="GO:0017108">
    <property type="term" value="F:5'-flap endonuclease activity"/>
    <property type="evidence" value="ECO:0007669"/>
    <property type="project" value="InterPro"/>
</dbReference>
<keyword evidence="2" id="KW-0540">Nuclease</keyword>
<dbReference type="GO" id="GO:0003677">
    <property type="term" value="F:DNA binding"/>
    <property type="evidence" value="ECO:0007669"/>
    <property type="project" value="InterPro"/>
</dbReference>
<keyword evidence="2" id="KW-0269">Exonuclease</keyword>
<keyword evidence="2" id="KW-0378">Hydrolase</keyword>
<keyword evidence="3" id="KW-1185">Reference proteome</keyword>